<gene>
    <name evidence="1" type="primary">rpe_1</name>
    <name evidence="1" type="ORF">EfsSVR2332_12730</name>
</gene>
<organism evidence="1 2">
    <name type="scientific">Enterococcus faecalis</name>
    <name type="common">Streptococcus faecalis</name>
    <dbReference type="NCBI Taxonomy" id="1351"/>
    <lineage>
        <taxon>Bacteria</taxon>
        <taxon>Bacillati</taxon>
        <taxon>Bacillota</taxon>
        <taxon>Bacilli</taxon>
        <taxon>Lactobacillales</taxon>
        <taxon>Enterococcaceae</taxon>
        <taxon>Enterococcus</taxon>
    </lineage>
</organism>
<dbReference type="EMBL" id="AP026729">
    <property type="protein sequence ID" value="BDQ61195.1"/>
    <property type="molecule type" value="Genomic_DNA"/>
</dbReference>
<proteinExistence type="predicted"/>
<sequence length="222" mass="24684">MKEYILAPSLFSSKISRLEKTLETLEIEEIKWLHVDVMDGYFVPDMASGPSIVKELKEITDILLDVHLMVETPEKIVPAFLEAGADSITYHAEATNNGMHIIQMVKEQKKKIGVAINPATPVSLIAPILAEVDLVLVMTINPGRPNRDFIPLTVNKIAELSQLRESNDYHYLIEVDGKIDNETIKLCANAGTDMFVSGGYIFGEENKEVEMITNLKTALAEV</sequence>
<name>A0AC59HNI8_ENTFL</name>
<protein>
    <submittedName>
        <fullName evidence="1">Ribulose-phosphate 3-epimerase</fullName>
    </submittedName>
</protein>
<accession>A0AC59HNI8</accession>
<dbReference type="Proteomes" id="UP001317613">
    <property type="component" value="Chromosome"/>
</dbReference>
<evidence type="ECO:0000313" key="1">
    <source>
        <dbReference type="EMBL" id="BDQ61195.1"/>
    </source>
</evidence>
<reference evidence="1" key="1">
    <citation type="submission" date="2022-08" db="EMBL/GenBank/DDBJ databases">
        <title>Molecular epidemiological analysis of five strains of VanD-type vancomycin-resistant Enterococcus faecalis.</title>
        <authorList>
            <person name="Mimura K."/>
            <person name="Hashimoto Y."/>
            <person name="Tomita H."/>
        </authorList>
    </citation>
    <scope>NUCLEOTIDE SEQUENCE</scope>
    <source>
        <strain evidence="1">SVR2332</strain>
    </source>
</reference>
<evidence type="ECO:0000313" key="2">
    <source>
        <dbReference type="Proteomes" id="UP001317613"/>
    </source>
</evidence>